<comment type="caution">
    <text evidence="1">The sequence shown here is derived from an EMBL/GenBank/DDBJ whole genome shotgun (WGS) entry which is preliminary data.</text>
</comment>
<keyword evidence="2" id="KW-1185">Reference proteome</keyword>
<dbReference type="Proteomes" id="UP001597534">
    <property type="component" value="Unassembled WGS sequence"/>
</dbReference>
<sequence length="164" mass="19090">MLNSVYPNESVRWDRVIACLNKNGDNIAESSFVMNFSTENFLMKHEIDSAFVVLKPYSEENIGDNRMSVFLLKEKFSTVNNWNNKPIVNSEFYAVSKSVPSTEENKVRIDVSNLVKYQSKNYKFNLPLIFDLYNDNLTETTFASFYSTNVDIDEVKPKLEVYYK</sequence>
<organism evidence="1 2">
    <name type="scientific">Flavobacterium chuncheonense</name>
    <dbReference type="NCBI Taxonomy" id="2026653"/>
    <lineage>
        <taxon>Bacteria</taxon>
        <taxon>Pseudomonadati</taxon>
        <taxon>Bacteroidota</taxon>
        <taxon>Flavobacteriia</taxon>
        <taxon>Flavobacteriales</taxon>
        <taxon>Flavobacteriaceae</taxon>
        <taxon>Flavobacterium</taxon>
    </lineage>
</organism>
<dbReference type="EMBL" id="JBHUPC010000013">
    <property type="protein sequence ID" value="MFD2892248.1"/>
    <property type="molecule type" value="Genomic_DNA"/>
</dbReference>
<name>A0ABW5YMG0_9FLAO</name>
<dbReference type="RefSeq" id="WP_379811889.1">
    <property type="nucleotide sequence ID" value="NZ_JBHUPC010000013.1"/>
</dbReference>
<reference evidence="2" key="1">
    <citation type="journal article" date="2019" name="Int. J. Syst. Evol. Microbiol.">
        <title>The Global Catalogue of Microorganisms (GCM) 10K type strain sequencing project: providing services to taxonomists for standard genome sequencing and annotation.</title>
        <authorList>
            <consortium name="The Broad Institute Genomics Platform"/>
            <consortium name="The Broad Institute Genome Sequencing Center for Infectious Disease"/>
            <person name="Wu L."/>
            <person name="Ma J."/>
        </authorList>
    </citation>
    <scope>NUCLEOTIDE SEQUENCE [LARGE SCALE GENOMIC DNA]</scope>
    <source>
        <strain evidence="2">KCTC 22671</strain>
    </source>
</reference>
<dbReference type="NCBIfam" id="NF033679">
    <property type="entry name" value="DNRLRE_dom"/>
    <property type="match status" value="1"/>
</dbReference>
<gene>
    <name evidence="1" type="ORF">ACFS5J_09515</name>
</gene>
<accession>A0ABW5YMG0</accession>
<proteinExistence type="predicted"/>
<evidence type="ECO:0000313" key="1">
    <source>
        <dbReference type="EMBL" id="MFD2892248.1"/>
    </source>
</evidence>
<evidence type="ECO:0000313" key="2">
    <source>
        <dbReference type="Proteomes" id="UP001597534"/>
    </source>
</evidence>
<protein>
    <submittedName>
        <fullName evidence="1">DNRLRE domain-containing protein</fullName>
    </submittedName>
</protein>